<dbReference type="InterPro" id="IPR011059">
    <property type="entry name" value="Metal-dep_hydrolase_composite"/>
</dbReference>
<dbReference type="EMBL" id="UOEW01000222">
    <property type="protein sequence ID" value="VAW39236.1"/>
    <property type="molecule type" value="Genomic_DNA"/>
</dbReference>
<name>A0A3B0W3R0_9ZZZZ</name>
<reference evidence="10" key="1">
    <citation type="submission" date="2018-06" db="EMBL/GenBank/DDBJ databases">
        <authorList>
            <person name="Zhirakovskaya E."/>
        </authorList>
    </citation>
    <scope>NUCLEOTIDE SEQUENCE</scope>
</reference>
<evidence type="ECO:0000256" key="5">
    <source>
        <dbReference type="ARBA" id="ARBA00012863"/>
    </source>
</evidence>
<evidence type="ECO:0000313" key="10">
    <source>
        <dbReference type="EMBL" id="VAW39236.1"/>
    </source>
</evidence>
<dbReference type="GO" id="GO:0004038">
    <property type="term" value="F:allantoinase activity"/>
    <property type="evidence" value="ECO:0007669"/>
    <property type="project" value="UniProtKB-EC"/>
</dbReference>
<evidence type="ECO:0000256" key="6">
    <source>
        <dbReference type="ARBA" id="ARBA00022723"/>
    </source>
</evidence>
<dbReference type="SUPFAM" id="SSF51338">
    <property type="entry name" value="Composite domain of metallo-dependent hydrolases"/>
    <property type="match status" value="1"/>
</dbReference>
<dbReference type="GO" id="GO:0000256">
    <property type="term" value="P:allantoin catabolic process"/>
    <property type="evidence" value="ECO:0007669"/>
    <property type="project" value="InterPro"/>
</dbReference>
<evidence type="ECO:0000256" key="2">
    <source>
        <dbReference type="ARBA" id="ARBA00004968"/>
    </source>
</evidence>
<dbReference type="PROSITE" id="PS01137">
    <property type="entry name" value="TATD_1"/>
    <property type="match status" value="1"/>
</dbReference>
<sequence length="443" mass="49142">MQAISSTQVFTNGKLQQVAVLFEHGTITDIVAIKDIPDNCPHIDYGNLVIMPGLVDTHVHINEPGRTDWEGFNSATKAAAAGGITTVIDMPLNCIPVTTTLDAVKVKKECLKNQIWVDIGFHGGVIPNNHNELPAMIDAGINSFKAFMIDSGIDEFPASDTATLDKAMAILAPADATLLVHAELDTSMHEHTVNDLSSYQEFLQSRPDAWEVNAIAEIIRLAKKHKCKVHIVHLSSSKALSLIKQAQIDKVQITSETCPHYLTLSSETIPDGDGRFKCCPPIRNTDNQNALWQGLENDTIDFIVSDHSPCTPALKKLQEHNLWEAWGGISSLQFGLSLIWSAIQKRGYSIAHLVKWMCERPAYLVNLEHRKGQIKAGFQADFVIWNPQKTQVIDKSKILHKHKLTAYEHHTVAGVVEQTILAGNIIFNRNQENFTDEPQGKYL</sequence>
<dbReference type="InterPro" id="IPR006680">
    <property type="entry name" value="Amidohydro-rel"/>
</dbReference>
<dbReference type="GO" id="GO:0008270">
    <property type="term" value="F:zinc ion binding"/>
    <property type="evidence" value="ECO:0007669"/>
    <property type="project" value="InterPro"/>
</dbReference>
<dbReference type="InterPro" id="IPR032466">
    <property type="entry name" value="Metal_Hydrolase"/>
</dbReference>
<comment type="similarity">
    <text evidence="3">Belongs to the metallo-dependent hydrolases superfamily. Allantoinase family.</text>
</comment>
<dbReference type="EC" id="3.5.2.5" evidence="5"/>
<feature type="domain" description="Amidohydrolase-related" evidence="9">
    <location>
        <begin position="49"/>
        <end position="425"/>
    </location>
</feature>
<organism evidence="10">
    <name type="scientific">hydrothermal vent metagenome</name>
    <dbReference type="NCBI Taxonomy" id="652676"/>
    <lineage>
        <taxon>unclassified sequences</taxon>
        <taxon>metagenomes</taxon>
        <taxon>ecological metagenomes</taxon>
    </lineage>
</organism>
<proteinExistence type="inferred from homology"/>
<dbReference type="GO" id="GO:0006145">
    <property type="term" value="P:purine nucleobase catabolic process"/>
    <property type="evidence" value="ECO:0007669"/>
    <property type="project" value="TreeGrafter"/>
</dbReference>
<dbReference type="InterPro" id="IPR050138">
    <property type="entry name" value="DHOase/Allantoinase_Hydrolase"/>
</dbReference>
<dbReference type="AlphaFoldDB" id="A0A3B0W3R0"/>
<comment type="cofactor">
    <cofactor evidence="1">
        <name>Zn(2+)</name>
        <dbReference type="ChEBI" id="CHEBI:29105"/>
    </cofactor>
</comment>
<comment type="subunit">
    <text evidence="4">Homotetramer.</text>
</comment>
<comment type="pathway">
    <text evidence="2">Nitrogen metabolism; (S)-allantoin degradation; allantoate from (S)-allantoin: step 1/1.</text>
</comment>
<keyword evidence="6" id="KW-0479">Metal-binding</keyword>
<dbReference type="Pfam" id="PF01979">
    <property type="entry name" value="Amidohydro_1"/>
    <property type="match status" value="1"/>
</dbReference>
<dbReference type="InterPro" id="IPR018228">
    <property type="entry name" value="DNase_TatD-rel_CS"/>
</dbReference>
<gene>
    <name evidence="10" type="ORF">MNBD_GAMMA01-593</name>
</gene>
<evidence type="ECO:0000259" key="9">
    <source>
        <dbReference type="Pfam" id="PF01979"/>
    </source>
</evidence>
<evidence type="ECO:0000256" key="7">
    <source>
        <dbReference type="ARBA" id="ARBA00022801"/>
    </source>
</evidence>
<keyword evidence="7 10" id="KW-0378">Hydrolase</keyword>
<evidence type="ECO:0000256" key="8">
    <source>
        <dbReference type="ARBA" id="ARBA00022833"/>
    </source>
</evidence>
<evidence type="ECO:0000256" key="1">
    <source>
        <dbReference type="ARBA" id="ARBA00001947"/>
    </source>
</evidence>
<dbReference type="GO" id="GO:0050897">
    <property type="term" value="F:cobalt ion binding"/>
    <property type="evidence" value="ECO:0007669"/>
    <property type="project" value="InterPro"/>
</dbReference>
<accession>A0A3B0W3R0</accession>
<evidence type="ECO:0000256" key="3">
    <source>
        <dbReference type="ARBA" id="ARBA00010368"/>
    </source>
</evidence>
<protein>
    <recommendedName>
        <fullName evidence="5">allantoinase</fullName>
        <ecNumber evidence="5">3.5.2.5</ecNumber>
    </recommendedName>
</protein>
<dbReference type="Gene3D" id="3.20.20.140">
    <property type="entry name" value="Metal-dependent hydrolases"/>
    <property type="match status" value="1"/>
</dbReference>
<dbReference type="PANTHER" id="PTHR43668:SF2">
    <property type="entry name" value="ALLANTOINASE"/>
    <property type="match status" value="1"/>
</dbReference>
<dbReference type="GO" id="GO:0005737">
    <property type="term" value="C:cytoplasm"/>
    <property type="evidence" value="ECO:0007669"/>
    <property type="project" value="TreeGrafter"/>
</dbReference>
<evidence type="ECO:0000256" key="4">
    <source>
        <dbReference type="ARBA" id="ARBA00011881"/>
    </source>
</evidence>
<dbReference type="NCBIfam" id="TIGR03178">
    <property type="entry name" value="allantoinase"/>
    <property type="match status" value="1"/>
</dbReference>
<dbReference type="PANTHER" id="PTHR43668">
    <property type="entry name" value="ALLANTOINASE"/>
    <property type="match status" value="1"/>
</dbReference>
<keyword evidence="8" id="KW-0862">Zinc</keyword>
<dbReference type="InterPro" id="IPR017593">
    <property type="entry name" value="Allantoinase"/>
</dbReference>
<dbReference type="SUPFAM" id="SSF51556">
    <property type="entry name" value="Metallo-dependent hydrolases"/>
    <property type="match status" value="1"/>
</dbReference>
<dbReference type="FunFam" id="3.20.20.140:FF:000032">
    <property type="entry name" value="Allantoinase Dal1"/>
    <property type="match status" value="1"/>
</dbReference>